<dbReference type="Pfam" id="PF02932">
    <property type="entry name" value="Neur_chan_memb"/>
    <property type="match status" value="1"/>
</dbReference>
<dbReference type="InterPro" id="IPR002394">
    <property type="entry name" value="Nicotinic_acetylcholine_rcpt"/>
</dbReference>
<keyword evidence="6 14" id="KW-0406">Ion transport</keyword>
<keyword evidence="5" id="KW-0770">Synapse</keyword>
<keyword evidence="12 14" id="KW-0407">Ion channel</keyword>
<dbReference type="InterPro" id="IPR006202">
    <property type="entry name" value="Neur_chan_lig-bd"/>
</dbReference>
<feature type="transmembrane region" description="Helical" evidence="14">
    <location>
        <begin position="246"/>
        <end position="267"/>
    </location>
</feature>
<evidence type="ECO:0000256" key="1">
    <source>
        <dbReference type="ARBA" id="ARBA00022448"/>
    </source>
</evidence>
<evidence type="ECO:0000313" key="18">
    <source>
        <dbReference type="RefSeq" id="XP_002732466.1"/>
    </source>
</evidence>
<keyword evidence="2" id="KW-1003">Cell membrane</keyword>
<dbReference type="InterPro" id="IPR036734">
    <property type="entry name" value="Neur_chan_lig-bd_sf"/>
</dbReference>
<dbReference type="Proteomes" id="UP000694865">
    <property type="component" value="Unplaced"/>
</dbReference>
<sequence>HVSTSEYGAILVTDLMEKYPKYHVIPVKNESKPITVMHRLTPIQMLDMDEKNQIITIKCWLGQSWFDEYLQWDPRVYGGITQIHVNIREIWQPDIVLFGSIEKEFKRHYDTDAIVAYNGEVTALQPFTLEASCDIDVSYFPFDKQQCSLKFASWSYDSKFLDIEPDPMSNTDRFVMNGEWDLVHMPISRNLIHYVCCPDPFPDITYTIHIKRRSMYYVCNIIFPSFLACILVAVGFYLPSDSGERITLCVATILAQFLFLTIVTDFMPPNSEFIPKLQIYFFILIGLVIFSAVMTGCTLHMHYKGSHCEEVPLWLRNFAYNYLKKITCSDIQKKKTSNQNMSVNGVQPMNQANNSIDHCYEKQDGDNVKESHVRDTRLQEWRDIAKIIDRAYLIVFCFVLFAVLTGFLVALYVCASENNSEIP</sequence>
<dbReference type="InterPro" id="IPR036719">
    <property type="entry name" value="Neuro-gated_channel_TM_sf"/>
</dbReference>
<dbReference type="GeneID" id="100375463"/>
<feature type="transmembrane region" description="Helical" evidence="14">
    <location>
        <begin position="391"/>
        <end position="413"/>
    </location>
</feature>
<dbReference type="PANTHER" id="PTHR18945">
    <property type="entry name" value="NEUROTRANSMITTER GATED ION CHANNEL"/>
    <property type="match status" value="1"/>
</dbReference>
<keyword evidence="1 14" id="KW-0813">Transport</keyword>
<dbReference type="Gene3D" id="2.70.170.10">
    <property type="entry name" value="Neurotransmitter-gated ion-channel ligand-binding domain"/>
    <property type="match status" value="1"/>
</dbReference>
<protein>
    <submittedName>
        <fullName evidence="18">Neuronal acetylcholine receptor subunit alpha-9-I-like</fullName>
    </submittedName>
</protein>
<dbReference type="PRINTS" id="PR00254">
    <property type="entry name" value="NICOTINICR"/>
</dbReference>
<evidence type="ECO:0000256" key="3">
    <source>
        <dbReference type="ARBA" id="ARBA00022692"/>
    </source>
</evidence>
<feature type="transmembrane region" description="Helical" evidence="14">
    <location>
        <begin position="215"/>
        <end position="239"/>
    </location>
</feature>
<dbReference type="InterPro" id="IPR006029">
    <property type="entry name" value="Neurotrans-gated_channel_TM"/>
</dbReference>
<dbReference type="PRINTS" id="PR00252">
    <property type="entry name" value="NRIONCHANNEL"/>
</dbReference>
<evidence type="ECO:0000256" key="5">
    <source>
        <dbReference type="ARBA" id="ARBA00023018"/>
    </source>
</evidence>
<evidence type="ECO:0000259" key="16">
    <source>
        <dbReference type="Pfam" id="PF02932"/>
    </source>
</evidence>
<evidence type="ECO:0000256" key="12">
    <source>
        <dbReference type="ARBA" id="ARBA00023303"/>
    </source>
</evidence>
<evidence type="ECO:0000256" key="10">
    <source>
        <dbReference type="ARBA" id="ARBA00023180"/>
    </source>
</evidence>
<dbReference type="Pfam" id="PF02931">
    <property type="entry name" value="Neur_chan_LBD"/>
    <property type="match status" value="1"/>
</dbReference>
<gene>
    <name evidence="18" type="primary">LOC100375463</name>
</gene>
<evidence type="ECO:0000259" key="15">
    <source>
        <dbReference type="Pfam" id="PF02931"/>
    </source>
</evidence>
<dbReference type="PROSITE" id="PS00236">
    <property type="entry name" value="NEUROTR_ION_CHANNEL"/>
    <property type="match status" value="1"/>
</dbReference>
<keyword evidence="17" id="KW-1185">Reference proteome</keyword>
<dbReference type="InterPro" id="IPR006201">
    <property type="entry name" value="Neur_channel"/>
</dbReference>
<dbReference type="SUPFAM" id="SSF63712">
    <property type="entry name" value="Nicotinic receptor ligand binding domain-like"/>
    <property type="match status" value="1"/>
</dbReference>
<feature type="domain" description="Neurotransmitter-gated ion-channel ligand-binding" evidence="15">
    <location>
        <begin position="11"/>
        <end position="213"/>
    </location>
</feature>
<dbReference type="InterPro" id="IPR018000">
    <property type="entry name" value="Neurotransmitter_ion_chnl_CS"/>
</dbReference>
<name>A0ABM0GLC5_SACKO</name>
<keyword evidence="3 14" id="KW-0812">Transmembrane</keyword>
<evidence type="ECO:0000256" key="9">
    <source>
        <dbReference type="ARBA" id="ARBA00023170"/>
    </source>
</evidence>
<comment type="similarity">
    <text evidence="14">Belongs to the ligand-gated ion channel (TC 1.A.9) family.</text>
</comment>
<dbReference type="CDD" id="cd19051">
    <property type="entry name" value="LGIC_TM_cation"/>
    <property type="match status" value="1"/>
</dbReference>
<keyword evidence="4 14" id="KW-1133">Transmembrane helix</keyword>
<feature type="non-terminal residue" evidence="18">
    <location>
        <position position="1"/>
    </location>
</feature>
<dbReference type="Gene3D" id="1.20.58.390">
    <property type="entry name" value="Neurotransmitter-gated ion-channel transmembrane domain"/>
    <property type="match status" value="1"/>
</dbReference>
<dbReference type="RefSeq" id="XP_002732466.1">
    <property type="nucleotide sequence ID" value="XM_002732420.1"/>
</dbReference>
<accession>A0ABM0GLC5</accession>
<dbReference type="CDD" id="cd18997">
    <property type="entry name" value="LGIC_ECD_nAChR"/>
    <property type="match status" value="1"/>
</dbReference>
<keyword evidence="11" id="KW-1071">Ligand-gated ion channel</keyword>
<dbReference type="SUPFAM" id="SSF90112">
    <property type="entry name" value="Neurotransmitter-gated ion-channel transmembrane pore"/>
    <property type="match status" value="1"/>
</dbReference>
<evidence type="ECO:0000313" key="17">
    <source>
        <dbReference type="Proteomes" id="UP000694865"/>
    </source>
</evidence>
<evidence type="ECO:0000256" key="4">
    <source>
        <dbReference type="ARBA" id="ARBA00022989"/>
    </source>
</evidence>
<reference evidence="18" key="1">
    <citation type="submission" date="2025-08" db="UniProtKB">
        <authorList>
            <consortium name="RefSeq"/>
        </authorList>
    </citation>
    <scope>IDENTIFICATION</scope>
    <source>
        <tissue evidence="18">Testes</tissue>
    </source>
</reference>
<evidence type="ECO:0000256" key="13">
    <source>
        <dbReference type="ARBA" id="ARBA00034099"/>
    </source>
</evidence>
<evidence type="ECO:0000256" key="7">
    <source>
        <dbReference type="ARBA" id="ARBA00023136"/>
    </source>
</evidence>
<evidence type="ECO:0000256" key="6">
    <source>
        <dbReference type="ARBA" id="ARBA00023065"/>
    </source>
</evidence>
<evidence type="ECO:0000256" key="2">
    <source>
        <dbReference type="ARBA" id="ARBA00022475"/>
    </source>
</evidence>
<feature type="domain" description="Neurotransmitter-gated ion-channel transmembrane" evidence="16">
    <location>
        <begin position="221"/>
        <end position="362"/>
    </location>
</feature>
<keyword evidence="8" id="KW-1015">Disulfide bond</keyword>
<keyword evidence="10" id="KW-0325">Glycoprotein</keyword>
<comment type="subcellular location">
    <subcellularLocation>
        <location evidence="13">Synaptic cell membrane</location>
        <topology evidence="13">Multi-pass membrane protein</topology>
    </subcellularLocation>
</comment>
<evidence type="ECO:0000256" key="14">
    <source>
        <dbReference type="RuleBase" id="RU000687"/>
    </source>
</evidence>
<feature type="transmembrane region" description="Helical" evidence="14">
    <location>
        <begin position="279"/>
        <end position="299"/>
    </location>
</feature>
<evidence type="ECO:0000256" key="11">
    <source>
        <dbReference type="ARBA" id="ARBA00023286"/>
    </source>
</evidence>
<keyword evidence="7 14" id="KW-0472">Membrane</keyword>
<dbReference type="InterPro" id="IPR038050">
    <property type="entry name" value="Neuro_actylchol_rec"/>
</dbReference>
<organism evidence="17 18">
    <name type="scientific">Saccoglossus kowalevskii</name>
    <name type="common">Acorn worm</name>
    <dbReference type="NCBI Taxonomy" id="10224"/>
    <lineage>
        <taxon>Eukaryota</taxon>
        <taxon>Metazoa</taxon>
        <taxon>Hemichordata</taxon>
        <taxon>Enteropneusta</taxon>
        <taxon>Harrimaniidae</taxon>
        <taxon>Saccoglossus</taxon>
    </lineage>
</organism>
<proteinExistence type="inferred from homology"/>
<keyword evidence="9" id="KW-0675">Receptor</keyword>
<evidence type="ECO:0000256" key="8">
    <source>
        <dbReference type="ARBA" id="ARBA00023157"/>
    </source>
</evidence>